<dbReference type="AlphaFoldDB" id="A0A080LX37"/>
<gene>
    <name evidence="2" type="ORF">AW09_002410</name>
</gene>
<dbReference type="SUPFAM" id="SSF53300">
    <property type="entry name" value="vWA-like"/>
    <property type="match status" value="1"/>
</dbReference>
<evidence type="ECO:0000313" key="2">
    <source>
        <dbReference type="EMBL" id="KFB72400.1"/>
    </source>
</evidence>
<dbReference type="PROSITE" id="PS50234">
    <property type="entry name" value="VWFA"/>
    <property type="match status" value="1"/>
</dbReference>
<dbReference type="SMART" id="SM00327">
    <property type="entry name" value="VWA"/>
    <property type="match status" value="1"/>
</dbReference>
<evidence type="ECO:0000259" key="1">
    <source>
        <dbReference type="PROSITE" id="PS50234"/>
    </source>
</evidence>
<name>A0A080LX37_9PROT</name>
<dbReference type="InterPro" id="IPR036465">
    <property type="entry name" value="vWFA_dom_sf"/>
</dbReference>
<dbReference type="EMBL" id="JDVG02000392">
    <property type="protein sequence ID" value="KFB72400.1"/>
    <property type="molecule type" value="Genomic_DNA"/>
</dbReference>
<protein>
    <recommendedName>
        <fullName evidence="1">VWFA domain-containing protein</fullName>
    </recommendedName>
</protein>
<comment type="caution">
    <text evidence="2">The sequence shown here is derived from an EMBL/GenBank/DDBJ whole genome shotgun (WGS) entry which is preliminary data.</text>
</comment>
<dbReference type="Proteomes" id="UP000020077">
    <property type="component" value="Unassembled WGS sequence"/>
</dbReference>
<sequence>MRRLPVFFVLDCSESMVGENLKKMEDGLQAIVRTLRADPHALESVYLSVVAFAGIARTVVPLVEVCSFYPPKLPLGGGTNLGAALGALMAEIDKNVLRTTADRKGDWKPIVYLFTDGRPTDDPSAAIDEWNVQYARKATMVAVALGKSADLSVLCRLTEHVLVFEDSGEGDFRKFVNWVTASVVAQSRSVGEGAEAQAIPHLDESILSLVKEAPSTLADEACVTLVGRCQKTRKPYLIKYDRATQEVATRDFKVQVSRFDIAGCYPLDEEYFIWSDARATDIRINTSELVGTPGCPYCGNATAFAVCDCGKLMCINAPGNARCPWCEKTVAFAPGRSGEEGGFDVERGRG</sequence>
<organism evidence="2 3">
    <name type="scientific">Candidatus Accumulibacter phosphatis</name>
    <dbReference type="NCBI Taxonomy" id="327160"/>
    <lineage>
        <taxon>Bacteria</taxon>
        <taxon>Pseudomonadati</taxon>
        <taxon>Pseudomonadota</taxon>
        <taxon>Betaproteobacteria</taxon>
        <taxon>Candidatus Accumulibacter</taxon>
    </lineage>
</organism>
<dbReference type="InterPro" id="IPR002035">
    <property type="entry name" value="VWF_A"/>
</dbReference>
<dbReference type="Pfam" id="PF15616">
    <property type="entry name" value="TerY_C"/>
    <property type="match status" value="1"/>
</dbReference>
<dbReference type="InterPro" id="IPR028274">
    <property type="entry name" value="TerY-C"/>
</dbReference>
<feature type="domain" description="VWFA" evidence="1">
    <location>
        <begin position="5"/>
        <end position="179"/>
    </location>
</feature>
<reference evidence="2 3" key="1">
    <citation type="submission" date="2014-02" db="EMBL/GenBank/DDBJ databases">
        <title>Expanding our view of genomic diversity in Candidatus Accumulibacter clades.</title>
        <authorList>
            <person name="Skennerton C.T."/>
            <person name="Barr J.J."/>
            <person name="Slater F.R."/>
            <person name="Bond P.L."/>
            <person name="Tyson G.W."/>
        </authorList>
    </citation>
    <scope>NUCLEOTIDE SEQUENCE [LARGE SCALE GENOMIC DNA]</scope>
    <source>
        <strain evidence="3">BA-91</strain>
    </source>
</reference>
<dbReference type="Gene3D" id="3.40.50.410">
    <property type="entry name" value="von Willebrand factor, type A domain"/>
    <property type="match status" value="1"/>
</dbReference>
<dbReference type="Pfam" id="PF00092">
    <property type="entry name" value="VWA"/>
    <property type="match status" value="1"/>
</dbReference>
<proteinExistence type="predicted"/>
<evidence type="ECO:0000313" key="3">
    <source>
        <dbReference type="Proteomes" id="UP000020077"/>
    </source>
</evidence>
<accession>A0A080LX37</accession>